<dbReference type="PANTHER" id="PTHR22916">
    <property type="entry name" value="GLYCOSYLTRANSFERASE"/>
    <property type="match status" value="1"/>
</dbReference>
<gene>
    <name evidence="2" type="ORF">DWX97_19525</name>
</gene>
<dbReference type="InterPro" id="IPR001173">
    <property type="entry name" value="Glyco_trans_2-like"/>
</dbReference>
<evidence type="ECO:0000313" key="3">
    <source>
        <dbReference type="Proteomes" id="UP000283341"/>
    </source>
</evidence>
<proteinExistence type="predicted"/>
<accession>A0A412IBW7</accession>
<feature type="domain" description="Glycosyltransferase 2-like" evidence="1">
    <location>
        <begin position="8"/>
        <end position="134"/>
    </location>
</feature>
<dbReference type="EMBL" id="QRVJ01000022">
    <property type="protein sequence ID" value="RGS34389.1"/>
    <property type="molecule type" value="Genomic_DNA"/>
</dbReference>
<dbReference type="Proteomes" id="UP000283341">
    <property type="component" value="Unassembled WGS sequence"/>
</dbReference>
<dbReference type="AlphaFoldDB" id="A0A412IBW7"/>
<keyword evidence="2" id="KW-0808">Transferase</keyword>
<dbReference type="GO" id="GO:0016758">
    <property type="term" value="F:hexosyltransferase activity"/>
    <property type="evidence" value="ECO:0007669"/>
    <property type="project" value="UniProtKB-ARBA"/>
</dbReference>
<dbReference type="InterPro" id="IPR029044">
    <property type="entry name" value="Nucleotide-diphossugar_trans"/>
</dbReference>
<dbReference type="Pfam" id="PF00535">
    <property type="entry name" value="Glycos_transf_2"/>
    <property type="match status" value="1"/>
</dbReference>
<dbReference type="RefSeq" id="WP_118403364.1">
    <property type="nucleotide sequence ID" value="NZ_JADNFX010000030.1"/>
</dbReference>
<protein>
    <submittedName>
        <fullName evidence="2">Glycosyltransferase family 2 protein</fullName>
    </submittedName>
</protein>
<organism evidence="2 3">
    <name type="scientific">Bacteroides cellulosilyticus</name>
    <dbReference type="NCBI Taxonomy" id="246787"/>
    <lineage>
        <taxon>Bacteria</taxon>
        <taxon>Pseudomonadati</taxon>
        <taxon>Bacteroidota</taxon>
        <taxon>Bacteroidia</taxon>
        <taxon>Bacteroidales</taxon>
        <taxon>Bacteroidaceae</taxon>
        <taxon>Bacteroides</taxon>
    </lineage>
</organism>
<name>A0A412IBW7_9BACE</name>
<dbReference type="Gene3D" id="3.90.550.10">
    <property type="entry name" value="Spore Coat Polysaccharide Biosynthesis Protein SpsA, Chain A"/>
    <property type="match status" value="1"/>
</dbReference>
<reference evidence="2 3" key="1">
    <citation type="submission" date="2018-08" db="EMBL/GenBank/DDBJ databases">
        <title>A genome reference for cultivated species of the human gut microbiota.</title>
        <authorList>
            <person name="Zou Y."/>
            <person name="Xue W."/>
            <person name="Luo G."/>
        </authorList>
    </citation>
    <scope>NUCLEOTIDE SEQUENCE [LARGE SCALE GENOMIC DNA]</scope>
    <source>
        <strain evidence="2 3">AF22-3AC</strain>
    </source>
</reference>
<sequence length="298" mass="34768">MEKEIVYSIIIPHKNIPLLLQRCLDSIPQREDIQIIVVDDNSSSDIVDFSNFPGRNKVGVEIILTKEGKGAGYARNCGLKHVRGEWLIFADADDFFLRDFLDVLDAYRNTDYDLIVFRAESVDSDTLAPVISRQNNYEKIAENMDLEILKYRNDVPWAKMVSTKLVRRHHICFDETIAANDVMFAAYVDYYARKVAACSKSIYCATVRRESLQYAVRLDTLLARVKVACRYNNFLKNIGREDKTLYSYSRVMNCRKHFGRKGYYKALLIYFRYECWKNIYKTFSDLLKAKLLRPTTTF</sequence>
<dbReference type="SUPFAM" id="SSF53448">
    <property type="entry name" value="Nucleotide-diphospho-sugar transferases"/>
    <property type="match status" value="1"/>
</dbReference>
<dbReference type="CDD" id="cd00761">
    <property type="entry name" value="Glyco_tranf_GTA_type"/>
    <property type="match status" value="1"/>
</dbReference>
<evidence type="ECO:0000259" key="1">
    <source>
        <dbReference type="Pfam" id="PF00535"/>
    </source>
</evidence>
<comment type="caution">
    <text evidence="2">The sequence shown here is derived from an EMBL/GenBank/DDBJ whole genome shotgun (WGS) entry which is preliminary data.</text>
</comment>
<evidence type="ECO:0000313" key="2">
    <source>
        <dbReference type="EMBL" id="RGS34389.1"/>
    </source>
</evidence>